<dbReference type="RefSeq" id="WP_128385152.1">
    <property type="nucleotide sequence ID" value="NZ_CP035033.1"/>
</dbReference>
<protein>
    <recommendedName>
        <fullName evidence="4 6">dTDP-4-dehydrorhamnose 3,5-epimerase</fullName>
        <ecNumber evidence="3 6">5.1.3.13</ecNumber>
    </recommendedName>
    <alternativeName>
        <fullName evidence="6">Thymidine diphospho-4-keto-rhamnose 3,5-epimerase</fullName>
    </alternativeName>
</protein>
<keyword evidence="6 7" id="KW-0413">Isomerase</keyword>
<dbReference type="GO" id="GO:0008830">
    <property type="term" value="F:dTDP-4-dehydrorhamnose 3,5-epimerase activity"/>
    <property type="evidence" value="ECO:0007669"/>
    <property type="project" value="UniProtKB-UniRule"/>
</dbReference>
<dbReference type="UniPathway" id="UPA00124"/>
<dbReference type="Pfam" id="PF00908">
    <property type="entry name" value="dTDP_sugar_isom"/>
    <property type="match status" value="1"/>
</dbReference>
<dbReference type="CDD" id="cd00438">
    <property type="entry name" value="cupin_RmlC"/>
    <property type="match status" value="1"/>
</dbReference>
<dbReference type="GO" id="GO:0019305">
    <property type="term" value="P:dTDP-rhamnose biosynthetic process"/>
    <property type="evidence" value="ECO:0007669"/>
    <property type="project" value="UniProtKB-UniRule"/>
</dbReference>
<evidence type="ECO:0000313" key="7">
    <source>
        <dbReference type="EMBL" id="QAB15788.1"/>
    </source>
</evidence>
<organism evidence="7 8">
    <name type="scientific">Hydrogenovibrio thermophilus</name>
    <dbReference type="NCBI Taxonomy" id="265883"/>
    <lineage>
        <taxon>Bacteria</taxon>
        <taxon>Pseudomonadati</taxon>
        <taxon>Pseudomonadota</taxon>
        <taxon>Gammaproteobacteria</taxon>
        <taxon>Thiotrichales</taxon>
        <taxon>Piscirickettsiaceae</taxon>
        <taxon>Hydrogenovibrio</taxon>
    </lineage>
</organism>
<dbReference type="GO" id="GO:0000271">
    <property type="term" value="P:polysaccharide biosynthetic process"/>
    <property type="evidence" value="ECO:0007669"/>
    <property type="project" value="TreeGrafter"/>
</dbReference>
<dbReference type="Gene3D" id="2.60.120.10">
    <property type="entry name" value="Jelly Rolls"/>
    <property type="match status" value="1"/>
</dbReference>
<dbReference type="EC" id="5.1.3.13" evidence="3 6"/>
<evidence type="ECO:0000256" key="6">
    <source>
        <dbReference type="RuleBase" id="RU364069"/>
    </source>
</evidence>
<dbReference type="PANTHER" id="PTHR21047">
    <property type="entry name" value="DTDP-6-DEOXY-D-GLUCOSE-3,5 EPIMERASE"/>
    <property type="match status" value="1"/>
</dbReference>
<accession>A0A410H4C5</accession>
<keyword evidence="8" id="KW-1185">Reference proteome</keyword>
<evidence type="ECO:0000256" key="1">
    <source>
        <dbReference type="ARBA" id="ARBA00001298"/>
    </source>
</evidence>
<feature type="active site" description="Proton donor" evidence="5">
    <location>
        <position position="131"/>
    </location>
</feature>
<dbReference type="PANTHER" id="PTHR21047:SF2">
    <property type="entry name" value="THYMIDINE DIPHOSPHO-4-KETO-RHAMNOSE 3,5-EPIMERASE"/>
    <property type="match status" value="1"/>
</dbReference>
<comment type="similarity">
    <text evidence="6">Belongs to the dTDP-4-dehydrorhamnose 3,5-epimerase family.</text>
</comment>
<dbReference type="EMBL" id="CP035033">
    <property type="protein sequence ID" value="QAB15788.1"/>
    <property type="molecule type" value="Genomic_DNA"/>
</dbReference>
<comment type="catalytic activity">
    <reaction evidence="1 6">
        <text>dTDP-4-dehydro-6-deoxy-alpha-D-glucose = dTDP-4-dehydro-beta-L-rhamnose</text>
        <dbReference type="Rhea" id="RHEA:16969"/>
        <dbReference type="ChEBI" id="CHEBI:57649"/>
        <dbReference type="ChEBI" id="CHEBI:62830"/>
        <dbReference type="EC" id="5.1.3.13"/>
    </reaction>
</comment>
<dbReference type="SUPFAM" id="SSF51182">
    <property type="entry name" value="RmlC-like cupins"/>
    <property type="match status" value="1"/>
</dbReference>
<dbReference type="NCBIfam" id="TIGR01221">
    <property type="entry name" value="rmlC"/>
    <property type="match status" value="1"/>
</dbReference>
<evidence type="ECO:0000313" key="8">
    <source>
        <dbReference type="Proteomes" id="UP000285478"/>
    </source>
</evidence>
<dbReference type="Proteomes" id="UP000285478">
    <property type="component" value="Chromosome"/>
</dbReference>
<comment type="function">
    <text evidence="2 6">Catalyzes the epimerization of the C3' and C5'positions of dTDP-6-deoxy-D-xylo-4-hexulose, forming dTDP-6-deoxy-L-lyxo-4-hexulose.</text>
</comment>
<proteinExistence type="inferred from homology"/>
<sequence>MIVKSTPLDGVFEIENKVFEDCRGKFVKTFHEDVFKSHGLECDFKESFYSVSKKNVLRGMHFQLPPHDHAKLVYVTDGEILDVAVDIRKKSPTFGECFATKLSSDNAKSLYMSKGFAHGFLTLSNFATVTYLTTTVHAPEHDFGIRWDSFGFDWHGYHIDTSLVSERDKSFKSLELFCEAI</sequence>
<evidence type="ECO:0000256" key="5">
    <source>
        <dbReference type="PIRSR" id="PIRSR600888-1"/>
    </source>
</evidence>
<feature type="active site" description="Proton acceptor" evidence="5">
    <location>
        <position position="61"/>
    </location>
</feature>
<dbReference type="GO" id="GO:0005829">
    <property type="term" value="C:cytosol"/>
    <property type="evidence" value="ECO:0007669"/>
    <property type="project" value="TreeGrafter"/>
</dbReference>
<dbReference type="KEGG" id="htr:EPV75_08950"/>
<comment type="pathway">
    <text evidence="6">Carbohydrate biosynthesis; dTDP-L-rhamnose biosynthesis.</text>
</comment>
<comment type="subunit">
    <text evidence="6">Homodimer.</text>
</comment>
<dbReference type="AlphaFoldDB" id="A0A410H4C5"/>
<reference evidence="7 8" key="1">
    <citation type="journal article" date="2018" name="Environ. Microbiol.">
        <title>Genomes of ubiquitous marine and hypersaline Hydrogenovibrio, Thiomicrorhabdus and Thiomicrospira spp. encode a diversity of mechanisms to sustain chemolithoautotrophy in heterogeneous environments.</title>
        <authorList>
            <person name="Scott K.M."/>
            <person name="Williams J."/>
            <person name="Porter C.M.B."/>
            <person name="Russel S."/>
            <person name="Harmer T.L."/>
            <person name="Paul J.H."/>
            <person name="Antonen K.M."/>
            <person name="Bridges M.K."/>
            <person name="Camper G.J."/>
            <person name="Campla C.K."/>
            <person name="Casella L.G."/>
            <person name="Chase E."/>
            <person name="Conrad J.W."/>
            <person name="Cruz M.C."/>
            <person name="Dunlap D.S."/>
            <person name="Duran L."/>
            <person name="Fahsbender E.M."/>
            <person name="Goldsmith D.B."/>
            <person name="Keeley R.F."/>
            <person name="Kondoff M.R."/>
            <person name="Kussy B.I."/>
            <person name="Lane M.K."/>
            <person name="Lawler S."/>
            <person name="Leigh B.A."/>
            <person name="Lewis C."/>
            <person name="Lostal L.M."/>
            <person name="Marking D."/>
            <person name="Mancera P.A."/>
            <person name="McClenthan E.C."/>
            <person name="McIntyre E.A."/>
            <person name="Mine J.A."/>
            <person name="Modi S."/>
            <person name="Moore B.D."/>
            <person name="Morgan W.A."/>
            <person name="Nelson K.M."/>
            <person name="Nguyen K.N."/>
            <person name="Ogburn N."/>
            <person name="Parrino D.G."/>
            <person name="Pedapudi A.D."/>
            <person name="Pelham R.P."/>
            <person name="Preece A.M."/>
            <person name="Rampersad E.A."/>
            <person name="Richardson J.C."/>
            <person name="Rodgers C.M."/>
            <person name="Schaffer B.L."/>
            <person name="Sheridan N.E."/>
            <person name="Solone M.R."/>
            <person name="Staley Z.R."/>
            <person name="Tabuchi M."/>
            <person name="Waide R.J."/>
            <person name="Wanjugi P.W."/>
            <person name="Young S."/>
            <person name="Clum A."/>
            <person name="Daum C."/>
            <person name="Huntemann M."/>
            <person name="Ivanova N."/>
            <person name="Kyrpides N."/>
            <person name="Mikhailova N."/>
            <person name="Palaniappan K."/>
            <person name="Pillay M."/>
            <person name="Reddy T.B.K."/>
            <person name="Shapiro N."/>
            <person name="Stamatis D."/>
            <person name="Varghese N."/>
            <person name="Woyke T."/>
            <person name="Boden R."/>
            <person name="Freyermuth S.K."/>
            <person name="Kerfeld C.A."/>
        </authorList>
    </citation>
    <scope>NUCLEOTIDE SEQUENCE [LARGE SCALE GENOMIC DNA]</scope>
    <source>
        <strain evidence="7 8">JR-2</strain>
    </source>
</reference>
<name>A0A410H4C5_9GAMM</name>
<evidence type="ECO:0000256" key="4">
    <source>
        <dbReference type="ARBA" id="ARBA00019595"/>
    </source>
</evidence>
<dbReference type="InterPro" id="IPR014710">
    <property type="entry name" value="RmlC-like_jellyroll"/>
</dbReference>
<dbReference type="InterPro" id="IPR011051">
    <property type="entry name" value="RmlC_Cupin_sf"/>
</dbReference>
<evidence type="ECO:0000256" key="3">
    <source>
        <dbReference type="ARBA" id="ARBA00012098"/>
    </source>
</evidence>
<dbReference type="InterPro" id="IPR000888">
    <property type="entry name" value="RmlC-like"/>
</dbReference>
<gene>
    <name evidence="7" type="primary">rfbC</name>
    <name evidence="7" type="ORF">EPV75_08950</name>
</gene>
<evidence type="ECO:0000256" key="2">
    <source>
        <dbReference type="ARBA" id="ARBA00001997"/>
    </source>
</evidence>